<evidence type="ECO:0000313" key="4">
    <source>
        <dbReference type="EMBL" id="RFP59027.1"/>
    </source>
</evidence>
<dbReference type="PANTHER" id="PTHR48081:SF33">
    <property type="entry name" value="KYNURENINE FORMAMIDASE"/>
    <property type="match status" value="1"/>
</dbReference>
<comment type="caution">
    <text evidence="4">The sequence shown here is derived from an EMBL/GenBank/DDBJ whole genome shotgun (WGS) entry which is preliminary data.</text>
</comment>
<proteinExistence type="predicted"/>
<dbReference type="InterPro" id="IPR029058">
    <property type="entry name" value="AB_hydrolase_fold"/>
</dbReference>
<dbReference type="PANTHER" id="PTHR48081">
    <property type="entry name" value="AB HYDROLASE SUPERFAMILY PROTEIN C4A8.06C"/>
    <property type="match status" value="1"/>
</dbReference>
<protein>
    <submittedName>
        <fullName evidence="4">Alpha/beta hydrolase</fullName>
    </submittedName>
</protein>
<dbReference type="Proteomes" id="UP000262917">
    <property type="component" value="Unassembled WGS sequence"/>
</dbReference>
<dbReference type="AlphaFoldDB" id="A0A372DHP3"/>
<feature type="domain" description="BD-FAE-like" evidence="3">
    <location>
        <begin position="71"/>
        <end position="173"/>
    </location>
</feature>
<dbReference type="EMBL" id="QVPD01000016">
    <property type="protein sequence ID" value="RFP59027.1"/>
    <property type="molecule type" value="Genomic_DNA"/>
</dbReference>
<evidence type="ECO:0000256" key="2">
    <source>
        <dbReference type="SAM" id="SignalP"/>
    </source>
</evidence>
<evidence type="ECO:0000259" key="3">
    <source>
        <dbReference type="Pfam" id="PF20434"/>
    </source>
</evidence>
<dbReference type="Pfam" id="PF20434">
    <property type="entry name" value="BD-FAE"/>
    <property type="match status" value="1"/>
</dbReference>
<dbReference type="Gene3D" id="3.40.50.1820">
    <property type="entry name" value="alpha/beta hydrolase"/>
    <property type="match status" value="1"/>
</dbReference>
<name>A0A372DHP3_9GAMM</name>
<dbReference type="OrthoDB" id="9771666at2"/>
<reference evidence="4 5" key="1">
    <citation type="submission" date="2018-08" db="EMBL/GenBank/DDBJ databases">
        <title>Lysobacter weifangensis sp. nov., a new member of the family 'Xanthomonadaceae', isolated from soil in a farmland.</title>
        <authorList>
            <person name="Zhao H."/>
        </authorList>
    </citation>
    <scope>NUCLEOTIDE SEQUENCE [LARGE SCALE GENOMIC DNA]</scope>
    <source>
        <strain evidence="4 5">WF-2</strain>
    </source>
</reference>
<evidence type="ECO:0000313" key="5">
    <source>
        <dbReference type="Proteomes" id="UP000262917"/>
    </source>
</evidence>
<keyword evidence="5" id="KW-1185">Reference proteome</keyword>
<feature type="chain" id="PRO_5016613007" evidence="2">
    <location>
        <begin position="21"/>
        <end position="308"/>
    </location>
</feature>
<accession>A0A372DHP3</accession>
<organism evidence="4 5">
    <name type="scientific">Cognatiluteimonas weifangensis</name>
    <dbReference type="NCBI Taxonomy" id="2303539"/>
    <lineage>
        <taxon>Bacteria</taxon>
        <taxon>Pseudomonadati</taxon>
        <taxon>Pseudomonadota</taxon>
        <taxon>Gammaproteobacteria</taxon>
        <taxon>Lysobacterales</taxon>
        <taxon>Lysobacteraceae</taxon>
        <taxon>Cognatiluteimonas</taxon>
    </lineage>
</organism>
<dbReference type="SUPFAM" id="SSF53474">
    <property type="entry name" value="alpha/beta-Hydrolases"/>
    <property type="match status" value="1"/>
</dbReference>
<keyword evidence="2" id="KW-0732">Signal</keyword>
<keyword evidence="1 4" id="KW-0378">Hydrolase</keyword>
<dbReference type="InterPro" id="IPR049492">
    <property type="entry name" value="BD-FAE-like_dom"/>
</dbReference>
<feature type="signal peptide" evidence="2">
    <location>
        <begin position="1"/>
        <end position="20"/>
    </location>
</feature>
<dbReference type="GO" id="GO:0016787">
    <property type="term" value="F:hydrolase activity"/>
    <property type="evidence" value="ECO:0007669"/>
    <property type="project" value="UniProtKB-KW"/>
</dbReference>
<dbReference type="InterPro" id="IPR050300">
    <property type="entry name" value="GDXG_lipolytic_enzyme"/>
</dbReference>
<evidence type="ECO:0000256" key="1">
    <source>
        <dbReference type="ARBA" id="ARBA00022801"/>
    </source>
</evidence>
<sequence>MAIIGVAVCMVAAAAATAWADPPAGWQDRAWRGEGLRRVHPAGQRAQRDALPAGVRRIADLAYGADPTQRLDAYLPARPNGEAVLLVHGGGWKRGDKANRAVVANKLADWSARGIVVVSVDYRMLPETDPLQQAGDVAAALAYAQRHARGWGADPARFVLVGHSAGAHLVALLDAAPALGRAHGARAWRGTVALDSAALDVAKIMGARHPSLYDDAFGADPAYWRAASPTLRLARGAHPILLVCSSERANSCNQARDFASAARRLGVRAEVLPQALSHREINESLGLPGAYTDAVDAFIASLPAPASA</sequence>
<gene>
    <name evidence="4" type="ORF">D0Y53_11990</name>
</gene>